<dbReference type="InterPro" id="IPR007274">
    <property type="entry name" value="Cop_transporter"/>
</dbReference>
<dbReference type="AlphaFoldDB" id="A0A7J7HVD2"/>
<evidence type="ECO:0000256" key="3">
    <source>
        <dbReference type="ARBA" id="ARBA00022692"/>
    </source>
</evidence>
<comment type="similarity">
    <text evidence="2 7">Belongs to the copper transporter (Ctr) (TC 1.A.56) family. SLC31A subfamily.</text>
</comment>
<name>A0A7J7HVD2_CAMSI</name>
<evidence type="ECO:0000256" key="6">
    <source>
        <dbReference type="ARBA" id="ARBA00023136"/>
    </source>
</evidence>
<evidence type="ECO:0000256" key="2">
    <source>
        <dbReference type="ARBA" id="ARBA00006921"/>
    </source>
</evidence>
<gene>
    <name evidence="8" type="ORF">HYC85_003680</name>
</gene>
<evidence type="ECO:0000313" key="9">
    <source>
        <dbReference type="Proteomes" id="UP000593564"/>
    </source>
</evidence>
<comment type="caution">
    <text evidence="8">The sequence shown here is derived from an EMBL/GenBank/DDBJ whole genome shotgun (WGS) entry which is preliminary data.</text>
</comment>
<evidence type="ECO:0000313" key="8">
    <source>
        <dbReference type="EMBL" id="KAF5956455.1"/>
    </source>
</evidence>
<keyword evidence="7" id="KW-0813">Transport</keyword>
<dbReference type="GO" id="GO:0005375">
    <property type="term" value="F:copper ion transmembrane transporter activity"/>
    <property type="evidence" value="ECO:0007669"/>
    <property type="project" value="UniProtKB-UniRule"/>
</dbReference>
<organism evidence="8 9">
    <name type="scientific">Camellia sinensis</name>
    <name type="common">Tea plant</name>
    <name type="synonym">Thea sinensis</name>
    <dbReference type="NCBI Taxonomy" id="4442"/>
    <lineage>
        <taxon>Eukaryota</taxon>
        <taxon>Viridiplantae</taxon>
        <taxon>Streptophyta</taxon>
        <taxon>Embryophyta</taxon>
        <taxon>Tracheophyta</taxon>
        <taxon>Spermatophyta</taxon>
        <taxon>Magnoliopsida</taxon>
        <taxon>eudicotyledons</taxon>
        <taxon>Gunneridae</taxon>
        <taxon>Pentapetalae</taxon>
        <taxon>asterids</taxon>
        <taxon>Ericales</taxon>
        <taxon>Theaceae</taxon>
        <taxon>Camellia</taxon>
    </lineage>
</organism>
<accession>A0A7J7HVD2</accession>
<dbReference type="EMBL" id="JACBKZ010000002">
    <property type="protein sequence ID" value="KAF5956455.1"/>
    <property type="molecule type" value="Genomic_DNA"/>
</dbReference>
<feature type="transmembrane region" description="Helical" evidence="7">
    <location>
        <begin position="24"/>
        <end position="43"/>
    </location>
</feature>
<keyword evidence="4 7" id="KW-0187">Copper transport</keyword>
<evidence type="ECO:0000256" key="5">
    <source>
        <dbReference type="ARBA" id="ARBA00022989"/>
    </source>
</evidence>
<keyword evidence="7" id="KW-0186">Copper</keyword>
<evidence type="ECO:0000256" key="7">
    <source>
        <dbReference type="RuleBase" id="RU367022"/>
    </source>
</evidence>
<keyword evidence="7" id="KW-0406">Ion transport</keyword>
<feature type="transmembrane region" description="Helical" evidence="7">
    <location>
        <begin position="108"/>
        <end position="127"/>
    </location>
</feature>
<keyword evidence="9" id="KW-1185">Reference proteome</keyword>
<dbReference type="Proteomes" id="UP000593564">
    <property type="component" value="Unassembled WGS sequence"/>
</dbReference>
<keyword evidence="3 7" id="KW-0812">Transmembrane</keyword>
<comment type="subcellular location">
    <subcellularLocation>
        <location evidence="1 7">Membrane</location>
        <topology evidence="1 7">Multi-pass membrane protein</topology>
    </subcellularLocation>
</comment>
<evidence type="ECO:0000256" key="1">
    <source>
        <dbReference type="ARBA" id="ARBA00004141"/>
    </source>
</evidence>
<dbReference type="PANTHER" id="PTHR12483">
    <property type="entry name" value="SOLUTE CARRIER FAMILY 31 COPPER TRANSPORTERS"/>
    <property type="match status" value="1"/>
</dbReference>
<dbReference type="PANTHER" id="PTHR12483:SF27">
    <property type="entry name" value="COPPER TRANSPORT PROTEIN CTR1"/>
    <property type="match status" value="1"/>
</dbReference>
<keyword evidence="6 7" id="KW-0472">Membrane</keyword>
<keyword evidence="5 7" id="KW-1133">Transmembrane helix</keyword>
<proteinExistence type="inferred from homology"/>
<dbReference type="Pfam" id="PF04145">
    <property type="entry name" value="Ctr"/>
    <property type="match status" value="1"/>
</dbReference>
<dbReference type="GO" id="GO:0005886">
    <property type="term" value="C:plasma membrane"/>
    <property type="evidence" value="ECO:0007669"/>
    <property type="project" value="TreeGrafter"/>
</dbReference>
<reference evidence="8 9" key="2">
    <citation type="submission" date="2020-07" db="EMBL/GenBank/DDBJ databases">
        <title>Genome assembly of wild tea tree DASZ reveals pedigree and selection history of tea varieties.</title>
        <authorList>
            <person name="Zhang W."/>
        </authorList>
    </citation>
    <scope>NUCLEOTIDE SEQUENCE [LARGE SCALE GENOMIC DNA]</scope>
    <source>
        <strain evidence="9">cv. G240</strain>
        <tissue evidence="8">Leaf</tissue>
    </source>
</reference>
<sequence length="148" mass="16481">MMHMTMYWGTDLTLLFDWWITDSWLSYALTLLALFLVSFFYQFMEDLRLRFKSPSSSSSSAASVRPPIETPLLSKLCRNHSPKRLATAALFGLNSAIGYLLMLSIMSFNGGVLCAVVLGLSVGYYFFRTGADEEDDSPAILDNSCACS</sequence>
<reference evidence="9" key="1">
    <citation type="journal article" date="2020" name="Nat. Commun.">
        <title>Genome assembly of wild tea tree DASZ reveals pedigree and selection history of tea varieties.</title>
        <authorList>
            <person name="Zhang W."/>
            <person name="Zhang Y."/>
            <person name="Qiu H."/>
            <person name="Guo Y."/>
            <person name="Wan H."/>
            <person name="Zhang X."/>
            <person name="Scossa F."/>
            <person name="Alseekh S."/>
            <person name="Zhang Q."/>
            <person name="Wang P."/>
            <person name="Xu L."/>
            <person name="Schmidt M.H."/>
            <person name="Jia X."/>
            <person name="Li D."/>
            <person name="Zhu A."/>
            <person name="Guo F."/>
            <person name="Chen W."/>
            <person name="Ni D."/>
            <person name="Usadel B."/>
            <person name="Fernie A.R."/>
            <person name="Wen W."/>
        </authorList>
    </citation>
    <scope>NUCLEOTIDE SEQUENCE [LARGE SCALE GENOMIC DNA]</scope>
    <source>
        <strain evidence="9">cv. G240</strain>
    </source>
</reference>
<evidence type="ECO:0000256" key="4">
    <source>
        <dbReference type="ARBA" id="ARBA00022796"/>
    </source>
</evidence>
<protein>
    <recommendedName>
        <fullName evidence="7">Copper transport protein</fullName>
    </recommendedName>
</protein>